<accession>A0ACB5U890</accession>
<evidence type="ECO:0000313" key="1">
    <source>
        <dbReference type="EMBL" id="GMF03660.1"/>
    </source>
</evidence>
<name>A0ACB5U890_AMBMO</name>
<evidence type="ECO:0000313" key="2">
    <source>
        <dbReference type="Proteomes" id="UP001165064"/>
    </source>
</evidence>
<proteinExistence type="predicted"/>
<comment type="caution">
    <text evidence="1">The sequence shown here is derived from an EMBL/GenBank/DDBJ whole genome shotgun (WGS) entry which is preliminary data.</text>
</comment>
<dbReference type="Proteomes" id="UP001165064">
    <property type="component" value="Unassembled WGS sequence"/>
</dbReference>
<reference evidence="1" key="1">
    <citation type="submission" date="2023-04" db="EMBL/GenBank/DDBJ databases">
        <title>Ambrosiozyma monospora NBRC 10751.</title>
        <authorList>
            <person name="Ichikawa N."/>
            <person name="Sato H."/>
            <person name="Tonouchi N."/>
        </authorList>
    </citation>
    <scope>NUCLEOTIDE SEQUENCE</scope>
    <source>
        <strain evidence="1">NBRC 10751</strain>
    </source>
</reference>
<organism evidence="1 2">
    <name type="scientific">Ambrosiozyma monospora</name>
    <name type="common">Yeast</name>
    <name type="synonym">Endomycopsis monosporus</name>
    <dbReference type="NCBI Taxonomy" id="43982"/>
    <lineage>
        <taxon>Eukaryota</taxon>
        <taxon>Fungi</taxon>
        <taxon>Dikarya</taxon>
        <taxon>Ascomycota</taxon>
        <taxon>Saccharomycotina</taxon>
        <taxon>Pichiomycetes</taxon>
        <taxon>Pichiales</taxon>
        <taxon>Pichiaceae</taxon>
        <taxon>Ambrosiozyma</taxon>
    </lineage>
</organism>
<sequence>MEEEKEKDKDSNGDAKASNCADGNGKAKAEPCGLTKLVQTVLEKIDIDWKPQLASNIIVTGSTSLIPELNKRLYEELSILNPSMKIRIQSVGNTVERKYSTWIGGSILASLGTFHQLWVSQAEYKEIGADRLIVNRFR</sequence>
<keyword evidence="2" id="KW-1185">Reference proteome</keyword>
<protein>
    <submittedName>
        <fullName evidence="1">Unnamed protein product</fullName>
    </submittedName>
</protein>
<gene>
    <name evidence="1" type="ORF">Amon02_001186200</name>
</gene>
<dbReference type="EMBL" id="BSXS01013165">
    <property type="protein sequence ID" value="GMF03660.1"/>
    <property type="molecule type" value="Genomic_DNA"/>
</dbReference>